<keyword evidence="1 4" id="KW-0560">Oxidoreductase</keyword>
<dbReference type="OMA" id="AWYAMSK"/>
<gene>
    <name evidence="4" type="primary">GRP3.2</name>
    <name evidence="4" type="ORF">PICST_56762</name>
</gene>
<accession>A3LS83</accession>
<keyword evidence="5" id="KW-1185">Reference proteome</keyword>
<dbReference type="EC" id="1.1.1.195" evidence="4"/>
<dbReference type="Gene3D" id="3.40.50.720">
    <property type="entry name" value="NAD(P)-binding Rossmann-like Domain"/>
    <property type="match status" value="1"/>
</dbReference>
<dbReference type="CDD" id="cd05227">
    <property type="entry name" value="AR_SDR_e"/>
    <property type="match status" value="1"/>
</dbReference>
<proteinExistence type="inferred from homology"/>
<dbReference type="Proteomes" id="UP000002258">
    <property type="component" value="Chromosome 3"/>
</dbReference>
<dbReference type="PANTHER" id="PTHR10366:SF564">
    <property type="entry name" value="STEROL-4-ALPHA-CARBOXYLATE 3-DEHYDROGENASE, DECARBOXYLATING"/>
    <property type="match status" value="1"/>
</dbReference>
<dbReference type="KEGG" id="pic:PICST_56762"/>
<dbReference type="SUPFAM" id="SSF51735">
    <property type="entry name" value="NAD(P)-binding Rossmann-fold domains"/>
    <property type="match status" value="1"/>
</dbReference>
<dbReference type="Pfam" id="PF01370">
    <property type="entry name" value="Epimerase"/>
    <property type="match status" value="1"/>
</dbReference>
<evidence type="ECO:0000259" key="3">
    <source>
        <dbReference type="Pfam" id="PF01370"/>
    </source>
</evidence>
<name>A3LS83_PICST</name>
<reference evidence="4 5" key="1">
    <citation type="journal article" date="2007" name="Nat. Biotechnol.">
        <title>Genome sequence of the lignocellulose-bioconverting and xylose-fermenting yeast Pichia stipitis.</title>
        <authorList>
            <person name="Jeffries T.W."/>
            <person name="Grigoriev I.V."/>
            <person name="Grimwood J."/>
            <person name="Laplaza J.M."/>
            <person name="Aerts A."/>
            <person name="Salamov A."/>
            <person name="Schmutz J."/>
            <person name="Lindquist E."/>
            <person name="Dehal P."/>
            <person name="Shapiro H."/>
            <person name="Jin Y.S."/>
            <person name="Passoth V."/>
            <person name="Richardson P.M."/>
        </authorList>
    </citation>
    <scope>NUCLEOTIDE SEQUENCE [LARGE SCALE GENOMIC DNA]</scope>
    <source>
        <strain evidence="5">ATCC 58785 / CBS 6054 / NBRC 10063 / NRRL Y-11545</strain>
    </source>
</reference>
<organism evidence="4 5">
    <name type="scientific">Scheffersomyces stipitis (strain ATCC 58785 / CBS 6054 / NBRC 10063 / NRRL Y-11545)</name>
    <name type="common">Yeast</name>
    <name type="synonym">Pichia stipitis</name>
    <dbReference type="NCBI Taxonomy" id="322104"/>
    <lineage>
        <taxon>Eukaryota</taxon>
        <taxon>Fungi</taxon>
        <taxon>Dikarya</taxon>
        <taxon>Ascomycota</taxon>
        <taxon>Saccharomycotina</taxon>
        <taxon>Pichiomycetes</taxon>
        <taxon>Debaryomycetaceae</taxon>
        <taxon>Scheffersomyces</taxon>
    </lineage>
</organism>
<dbReference type="eggNOG" id="KOG1502">
    <property type="taxonomic scope" value="Eukaryota"/>
</dbReference>
<evidence type="ECO:0000313" key="4">
    <source>
        <dbReference type="EMBL" id="ABN65524.1"/>
    </source>
</evidence>
<protein>
    <submittedName>
        <fullName evidence="4">Protein induced by osmotic stress</fullName>
        <ecNumber evidence="4">1.1.1.195</ecNumber>
    </submittedName>
</protein>
<dbReference type="SMR" id="A3LS83"/>
<comment type="similarity">
    <text evidence="2">Belongs to the NAD(P)-dependent epimerase/dehydratase family. Dihydroflavonol-4-reductase subfamily.</text>
</comment>
<dbReference type="InterPro" id="IPR001509">
    <property type="entry name" value="Epimerase_deHydtase"/>
</dbReference>
<feature type="domain" description="NAD-dependent epimerase/dehydratase" evidence="3">
    <location>
        <begin position="5"/>
        <end position="255"/>
    </location>
</feature>
<dbReference type="InterPro" id="IPR036291">
    <property type="entry name" value="NAD(P)-bd_dom_sf"/>
</dbReference>
<dbReference type="EMBL" id="CP000497">
    <property type="protein sequence ID" value="ABN65524.1"/>
    <property type="molecule type" value="Genomic_DNA"/>
</dbReference>
<dbReference type="AlphaFoldDB" id="A3LS83"/>
<dbReference type="PANTHER" id="PTHR10366">
    <property type="entry name" value="NAD DEPENDENT EPIMERASE/DEHYDRATASE"/>
    <property type="match status" value="1"/>
</dbReference>
<dbReference type="STRING" id="322104.A3LS83"/>
<evidence type="ECO:0000256" key="1">
    <source>
        <dbReference type="ARBA" id="ARBA00023002"/>
    </source>
</evidence>
<dbReference type="GO" id="GO:0045551">
    <property type="term" value="F:cinnamyl-alcohol dehydrogenase activity"/>
    <property type="evidence" value="ECO:0007669"/>
    <property type="project" value="UniProtKB-EC"/>
</dbReference>
<dbReference type="HOGENOM" id="CLU_007383_9_2_1"/>
<evidence type="ECO:0000313" key="5">
    <source>
        <dbReference type="Proteomes" id="UP000002258"/>
    </source>
</evidence>
<dbReference type="InParanoid" id="A3LS83"/>
<sequence length="334" mass="37038">MSTKVFVSGATGFIARQTIKLLLSRGYKVVGSVRSSEKGEILKKSYGASFSYEIVEVLERDGAFDEALKKHPDVTIFLHTASPVTPFSTELEKNVLIPAISGTKYVLKSIYEYAPQITRVVVTSSWAAIIPVPDRFNPKFVGSEDIWNPITYEEAKQDSIHAYFGSKTFAEKAAWEFVEKNKPNFDLSTVNPVFVLGPQSKDEEVKDTLNVTAELVNSILKLNPKDEVPTLEGNFVDVRDVALAHVLAFEKEEAKGQRLVLVTERYSGQLVLDIIRKNFPELGDKLPVGVPGSKDGSNFAAPNDKKTRSILGFDRINLEKSVVDAVEQIQRVKA</sequence>
<dbReference type="RefSeq" id="XP_001383553.1">
    <property type="nucleotide sequence ID" value="XM_001383516.1"/>
</dbReference>
<dbReference type="OrthoDB" id="2735536at2759"/>
<dbReference type="GeneID" id="4837794"/>
<evidence type="ECO:0000256" key="2">
    <source>
        <dbReference type="ARBA" id="ARBA00023445"/>
    </source>
</evidence>
<dbReference type="FunFam" id="3.40.50.720:FF:000191">
    <property type="entry name" value="Methylglyoxal reductase (NADPH-dependent)"/>
    <property type="match status" value="1"/>
</dbReference>
<dbReference type="InterPro" id="IPR050425">
    <property type="entry name" value="NAD(P)_dehydrat-like"/>
</dbReference>